<dbReference type="Pfam" id="PF13442">
    <property type="entry name" value="Cytochrome_CBB3"/>
    <property type="match status" value="1"/>
</dbReference>
<evidence type="ECO:0000313" key="11">
    <source>
        <dbReference type="Proteomes" id="UP001156102"/>
    </source>
</evidence>
<keyword evidence="3 7" id="KW-0479">Metal-binding</keyword>
<proteinExistence type="predicted"/>
<feature type="transmembrane region" description="Helical" evidence="8">
    <location>
        <begin position="6"/>
        <end position="25"/>
    </location>
</feature>
<keyword evidence="4" id="KW-0249">Electron transport</keyword>
<gene>
    <name evidence="10" type="ORF">NK662_01210</name>
</gene>
<evidence type="ECO:0000256" key="6">
    <source>
        <dbReference type="PIRSR" id="PIRSR000025-1"/>
    </source>
</evidence>
<feature type="binding site" description="covalent" evidence="6">
    <location>
        <position position="60"/>
    </location>
    <ligand>
        <name>heme c</name>
        <dbReference type="ChEBI" id="CHEBI:61717"/>
    </ligand>
</feature>
<sequence>MKRNPLIPFALIAVLGIGLMFLFSFQGLNKGKELAEAQKNGGTAKQTANAKPEDIVKQNCTSCHGDQLQGAVGPNLQKVGAKLSKDDIQNVILKGRGNMPAGLLPADQATKVADWLSKKK</sequence>
<dbReference type="InterPro" id="IPR054780">
    <property type="entry name" value="Cytochro_C550_firm"/>
</dbReference>
<organism evidence="10 11">
    <name type="scientific">Ectobacillus ponti</name>
    <dbReference type="NCBI Taxonomy" id="2961894"/>
    <lineage>
        <taxon>Bacteria</taxon>
        <taxon>Bacillati</taxon>
        <taxon>Bacillota</taxon>
        <taxon>Bacilli</taxon>
        <taxon>Bacillales</taxon>
        <taxon>Bacillaceae</taxon>
        <taxon>Ectobacillus</taxon>
    </lineage>
</organism>
<dbReference type="PANTHER" id="PTHR37823">
    <property type="entry name" value="CYTOCHROME C-553-LIKE"/>
    <property type="match status" value="1"/>
</dbReference>
<evidence type="ECO:0000256" key="7">
    <source>
        <dbReference type="PIRSR" id="PIRSR000025-2"/>
    </source>
</evidence>
<keyword evidence="8" id="KW-1133">Transmembrane helix</keyword>
<feature type="binding site" description="axial binding residue" evidence="7">
    <location>
        <position position="64"/>
    </location>
    <ligand>
        <name>heme c</name>
        <dbReference type="ChEBI" id="CHEBI:61717"/>
    </ligand>
    <ligandPart>
        <name>Fe</name>
        <dbReference type="ChEBI" id="CHEBI:18248"/>
    </ligandPart>
</feature>
<feature type="binding site" description="covalent" evidence="6">
    <location>
        <position position="63"/>
    </location>
    <ligand>
        <name>heme c</name>
        <dbReference type="ChEBI" id="CHEBI:61717"/>
    </ligand>
</feature>
<reference evidence="10" key="1">
    <citation type="submission" date="2022-07" db="EMBL/GenBank/DDBJ databases">
        <authorList>
            <person name="Li W.-J."/>
            <person name="Deng Q.-Q."/>
        </authorList>
    </citation>
    <scope>NUCLEOTIDE SEQUENCE</scope>
    <source>
        <strain evidence="10">SYSU M60031</strain>
    </source>
</reference>
<protein>
    <submittedName>
        <fullName evidence="10">Cytochrome c</fullName>
    </submittedName>
</protein>
<feature type="domain" description="Cytochrome c" evidence="9">
    <location>
        <begin position="47"/>
        <end position="120"/>
    </location>
</feature>
<comment type="caution">
    <text evidence="10">The sequence shown here is derived from an EMBL/GenBank/DDBJ whole genome shotgun (WGS) entry which is preliminary data.</text>
</comment>
<dbReference type="AlphaFoldDB" id="A0AA41X6C4"/>
<accession>A0AA41X6C4</accession>
<dbReference type="Proteomes" id="UP001156102">
    <property type="component" value="Unassembled WGS sequence"/>
</dbReference>
<comment type="PTM">
    <text evidence="6">Binds 1 heme c group covalently per subunit.</text>
</comment>
<keyword evidence="5 7" id="KW-0408">Iron</keyword>
<evidence type="ECO:0000256" key="5">
    <source>
        <dbReference type="ARBA" id="ARBA00023004"/>
    </source>
</evidence>
<evidence type="ECO:0000256" key="2">
    <source>
        <dbReference type="ARBA" id="ARBA00022617"/>
    </source>
</evidence>
<keyword evidence="11" id="KW-1185">Reference proteome</keyword>
<dbReference type="GO" id="GO:0016020">
    <property type="term" value="C:membrane"/>
    <property type="evidence" value="ECO:0007669"/>
    <property type="project" value="InterPro"/>
</dbReference>
<name>A0AA41X6C4_9BACI</name>
<dbReference type="SUPFAM" id="SSF46626">
    <property type="entry name" value="Cytochrome c"/>
    <property type="match status" value="1"/>
</dbReference>
<evidence type="ECO:0000256" key="1">
    <source>
        <dbReference type="ARBA" id="ARBA00022448"/>
    </source>
</evidence>
<keyword evidence="8" id="KW-0812">Transmembrane</keyword>
<evidence type="ECO:0000256" key="8">
    <source>
        <dbReference type="SAM" id="Phobius"/>
    </source>
</evidence>
<dbReference type="GO" id="GO:0005506">
    <property type="term" value="F:iron ion binding"/>
    <property type="evidence" value="ECO:0007669"/>
    <property type="project" value="InterPro"/>
</dbReference>
<dbReference type="InterPro" id="IPR051811">
    <property type="entry name" value="Cytochrome_c550/c551-like"/>
</dbReference>
<keyword evidence="8" id="KW-0472">Membrane</keyword>
<dbReference type="PANTHER" id="PTHR37823:SF2">
    <property type="entry name" value="CYTOCHROME C-550"/>
    <property type="match status" value="1"/>
</dbReference>
<keyword evidence="2 6" id="KW-0349">Heme</keyword>
<evidence type="ECO:0000256" key="3">
    <source>
        <dbReference type="ARBA" id="ARBA00022723"/>
    </source>
</evidence>
<dbReference type="GO" id="GO:0020037">
    <property type="term" value="F:heme binding"/>
    <property type="evidence" value="ECO:0007669"/>
    <property type="project" value="InterPro"/>
</dbReference>
<dbReference type="RefSeq" id="WP_254756531.1">
    <property type="nucleotide sequence ID" value="NZ_JANCLT010000001.1"/>
</dbReference>
<dbReference type="InterPro" id="IPR012218">
    <property type="entry name" value="Cyt_c_BACSU-c550-type"/>
</dbReference>
<dbReference type="PROSITE" id="PS51007">
    <property type="entry name" value="CYTC"/>
    <property type="match status" value="1"/>
</dbReference>
<dbReference type="PIRSF" id="PIRSF000025">
    <property type="entry name" value="Cytc_Bsub_c550"/>
    <property type="match status" value="1"/>
</dbReference>
<dbReference type="InterPro" id="IPR036909">
    <property type="entry name" value="Cyt_c-like_dom_sf"/>
</dbReference>
<evidence type="ECO:0000313" key="10">
    <source>
        <dbReference type="EMBL" id="MCP8967155.1"/>
    </source>
</evidence>
<dbReference type="EMBL" id="JANCLT010000001">
    <property type="protein sequence ID" value="MCP8967155.1"/>
    <property type="molecule type" value="Genomic_DNA"/>
</dbReference>
<dbReference type="GO" id="GO:0009055">
    <property type="term" value="F:electron transfer activity"/>
    <property type="evidence" value="ECO:0007669"/>
    <property type="project" value="InterPro"/>
</dbReference>
<feature type="binding site" description="axial binding residue" evidence="7">
    <location>
        <position position="99"/>
    </location>
    <ligand>
        <name>heme c</name>
        <dbReference type="ChEBI" id="CHEBI:61717"/>
    </ligand>
    <ligandPart>
        <name>Fe</name>
        <dbReference type="ChEBI" id="CHEBI:18248"/>
    </ligandPart>
</feature>
<dbReference type="Gene3D" id="1.10.760.10">
    <property type="entry name" value="Cytochrome c-like domain"/>
    <property type="match status" value="1"/>
</dbReference>
<keyword evidence="1" id="KW-0813">Transport</keyword>
<dbReference type="NCBIfam" id="NF045773">
    <property type="entry name" value="cytochro_C550"/>
    <property type="match status" value="1"/>
</dbReference>
<dbReference type="InterPro" id="IPR009056">
    <property type="entry name" value="Cyt_c-like_dom"/>
</dbReference>
<evidence type="ECO:0000259" key="9">
    <source>
        <dbReference type="PROSITE" id="PS51007"/>
    </source>
</evidence>
<evidence type="ECO:0000256" key="4">
    <source>
        <dbReference type="ARBA" id="ARBA00022982"/>
    </source>
</evidence>